<organism evidence="2 3">
    <name type="scientific">Lactuca saligna</name>
    <name type="common">Willowleaf lettuce</name>
    <dbReference type="NCBI Taxonomy" id="75948"/>
    <lineage>
        <taxon>Eukaryota</taxon>
        <taxon>Viridiplantae</taxon>
        <taxon>Streptophyta</taxon>
        <taxon>Embryophyta</taxon>
        <taxon>Tracheophyta</taxon>
        <taxon>Spermatophyta</taxon>
        <taxon>Magnoliopsida</taxon>
        <taxon>eudicotyledons</taxon>
        <taxon>Gunneridae</taxon>
        <taxon>Pentapetalae</taxon>
        <taxon>asterids</taxon>
        <taxon>campanulids</taxon>
        <taxon>Asterales</taxon>
        <taxon>Asteraceae</taxon>
        <taxon>Cichorioideae</taxon>
        <taxon>Cichorieae</taxon>
        <taxon>Lactucinae</taxon>
        <taxon>Lactuca</taxon>
    </lineage>
</organism>
<proteinExistence type="predicted"/>
<feature type="compositionally biased region" description="Pro residues" evidence="1">
    <location>
        <begin position="27"/>
        <end position="49"/>
    </location>
</feature>
<evidence type="ECO:0000313" key="3">
    <source>
        <dbReference type="Proteomes" id="UP001177003"/>
    </source>
</evidence>
<sequence length="111" mass="12248">MISSTSTTCDKYHDHHYRRPSSATMAAPPPPCHPLPPPSSTPTPPPLPPILSAASDYLRETYICRTNFRSGSATFRSRYVVIASSRSLLRFSVNDLNLPLTTCPPSVPFYL</sequence>
<dbReference type="Proteomes" id="UP001177003">
    <property type="component" value="Chromosome 5"/>
</dbReference>
<evidence type="ECO:0000256" key="1">
    <source>
        <dbReference type="SAM" id="MobiDB-lite"/>
    </source>
</evidence>
<dbReference type="AlphaFoldDB" id="A0AA36EB48"/>
<keyword evidence="3" id="KW-1185">Reference proteome</keyword>
<evidence type="ECO:0000313" key="2">
    <source>
        <dbReference type="EMBL" id="CAI9287575.1"/>
    </source>
</evidence>
<dbReference type="EMBL" id="OX465081">
    <property type="protein sequence ID" value="CAI9287575.1"/>
    <property type="molecule type" value="Genomic_DNA"/>
</dbReference>
<feature type="region of interest" description="Disordered" evidence="1">
    <location>
        <begin position="1"/>
        <end position="50"/>
    </location>
</feature>
<gene>
    <name evidence="2" type="ORF">LSALG_LOCUS26931</name>
</gene>
<protein>
    <submittedName>
        <fullName evidence="2">Uncharacterized protein</fullName>
    </submittedName>
</protein>
<accession>A0AA36EB48</accession>
<name>A0AA36EB48_LACSI</name>
<reference evidence="2" key="1">
    <citation type="submission" date="2023-04" db="EMBL/GenBank/DDBJ databases">
        <authorList>
            <person name="Vijverberg K."/>
            <person name="Xiong W."/>
            <person name="Schranz E."/>
        </authorList>
    </citation>
    <scope>NUCLEOTIDE SEQUENCE</scope>
</reference>